<evidence type="ECO:0000313" key="9">
    <source>
        <dbReference type="EMBL" id="KKQ85273.1"/>
    </source>
</evidence>
<comment type="function">
    <text evidence="6">Destroys radicals which are normally produced within the cells and which are toxic to biological systems.</text>
</comment>
<comment type="caution">
    <text evidence="9">The sequence shown here is derived from an EMBL/GenBank/DDBJ whole genome shotgun (WGS) entry which is preliminary data.</text>
</comment>
<evidence type="ECO:0000256" key="2">
    <source>
        <dbReference type="ARBA" id="ARBA00012682"/>
    </source>
</evidence>
<dbReference type="GO" id="GO:0005737">
    <property type="term" value="C:cytoplasm"/>
    <property type="evidence" value="ECO:0007669"/>
    <property type="project" value="TreeGrafter"/>
</dbReference>
<evidence type="ECO:0000256" key="5">
    <source>
        <dbReference type="PIRSR" id="PIRSR000349-1"/>
    </source>
</evidence>
<protein>
    <recommendedName>
        <fullName evidence="2 6">Superoxide dismutase</fullName>
        <ecNumber evidence="2 6">1.15.1.1</ecNumber>
    </recommendedName>
</protein>
<gene>
    <name evidence="9" type="ORF">UT08_C0008G0029</name>
</gene>
<sequence>MSYKLPNLAFSYSSLEPYIDRETMKIHHTKHHQGYIDNLNKALSGSKVKPASAEDLLKNIQKIPQEIRQSVINNAGGHVNHSFFWKILSPNKSTPKGKLIEMLNNKFGSLDDFRQQFSDKAMSLFGSGWTFLILTNTGQVRLKRHSFQNSPLLQGSVPILGIDLWEHAYYLKYQNRKADYIKAWWHVVNWNQAEKNFLAASKA</sequence>
<dbReference type="InterPro" id="IPR036324">
    <property type="entry name" value="Mn/Fe_SOD_N_sf"/>
</dbReference>
<proteinExistence type="inferred from homology"/>
<dbReference type="SUPFAM" id="SSF54719">
    <property type="entry name" value="Fe,Mn superoxide dismutase (SOD), C-terminal domain"/>
    <property type="match status" value="1"/>
</dbReference>
<keyword evidence="3 5" id="KW-0479">Metal-binding</keyword>
<dbReference type="Pfam" id="PF00081">
    <property type="entry name" value="Sod_Fe_N"/>
    <property type="match status" value="1"/>
</dbReference>
<evidence type="ECO:0000256" key="1">
    <source>
        <dbReference type="ARBA" id="ARBA00008714"/>
    </source>
</evidence>
<reference evidence="9 10" key="1">
    <citation type="journal article" date="2015" name="Nature">
        <title>rRNA introns, odd ribosomes, and small enigmatic genomes across a large radiation of phyla.</title>
        <authorList>
            <person name="Brown C.T."/>
            <person name="Hug L.A."/>
            <person name="Thomas B.C."/>
            <person name="Sharon I."/>
            <person name="Castelle C.J."/>
            <person name="Singh A."/>
            <person name="Wilkins M.J."/>
            <person name="Williams K.H."/>
            <person name="Banfield J.F."/>
        </authorList>
    </citation>
    <scope>NUCLEOTIDE SEQUENCE [LARGE SCALE GENOMIC DNA]</scope>
</reference>
<dbReference type="AlphaFoldDB" id="A0A0G0L011"/>
<dbReference type="PANTHER" id="PTHR43595">
    <property type="entry name" value="37S RIBOSOMAL PROTEIN S26, MITOCHONDRIAL"/>
    <property type="match status" value="1"/>
</dbReference>
<dbReference type="FunFam" id="1.10.287.990:FF:000001">
    <property type="entry name" value="Superoxide dismutase"/>
    <property type="match status" value="1"/>
</dbReference>
<dbReference type="InterPro" id="IPR036314">
    <property type="entry name" value="SOD_C_sf"/>
</dbReference>
<dbReference type="EC" id="1.15.1.1" evidence="2 6"/>
<organism evidence="9 10">
    <name type="scientific">Candidatus Woesebacteria bacterium GW2011_GWB1_38_8</name>
    <dbReference type="NCBI Taxonomy" id="1618570"/>
    <lineage>
        <taxon>Bacteria</taxon>
        <taxon>Candidatus Woeseibacteriota</taxon>
    </lineage>
</organism>
<dbReference type="PRINTS" id="PR01703">
    <property type="entry name" value="MNSODISMTASE"/>
</dbReference>
<dbReference type="EMBL" id="LBVL01000008">
    <property type="protein sequence ID" value="KKQ85273.1"/>
    <property type="molecule type" value="Genomic_DNA"/>
</dbReference>
<evidence type="ECO:0000256" key="6">
    <source>
        <dbReference type="RuleBase" id="RU000414"/>
    </source>
</evidence>
<dbReference type="Proteomes" id="UP000034081">
    <property type="component" value="Unassembled WGS sequence"/>
</dbReference>
<evidence type="ECO:0000256" key="4">
    <source>
        <dbReference type="ARBA" id="ARBA00023002"/>
    </source>
</evidence>
<comment type="catalytic activity">
    <reaction evidence="6">
        <text>2 superoxide + 2 H(+) = H2O2 + O2</text>
        <dbReference type="Rhea" id="RHEA:20696"/>
        <dbReference type="ChEBI" id="CHEBI:15378"/>
        <dbReference type="ChEBI" id="CHEBI:15379"/>
        <dbReference type="ChEBI" id="CHEBI:16240"/>
        <dbReference type="ChEBI" id="CHEBI:18421"/>
        <dbReference type="EC" id="1.15.1.1"/>
    </reaction>
</comment>
<dbReference type="STRING" id="1618570.UT08_C0008G0029"/>
<dbReference type="PANTHER" id="PTHR43595:SF2">
    <property type="entry name" value="SMALL RIBOSOMAL SUBUNIT PROTEIN MS42"/>
    <property type="match status" value="1"/>
</dbReference>
<feature type="binding site" evidence="5">
    <location>
        <position position="27"/>
    </location>
    <ligand>
        <name>Mn(2+)</name>
        <dbReference type="ChEBI" id="CHEBI:29035"/>
    </ligand>
</feature>
<dbReference type="FunFam" id="3.55.40.20:FF:000004">
    <property type="entry name" value="Superoxide dismutase [Fe]"/>
    <property type="match status" value="1"/>
</dbReference>
<feature type="binding site" evidence="5">
    <location>
        <position position="167"/>
    </location>
    <ligand>
        <name>Mn(2+)</name>
        <dbReference type="ChEBI" id="CHEBI:29035"/>
    </ligand>
</feature>
<dbReference type="PROSITE" id="PS00088">
    <property type="entry name" value="SOD_MN"/>
    <property type="match status" value="1"/>
</dbReference>
<name>A0A0G0L011_9BACT</name>
<dbReference type="GO" id="GO:0046872">
    <property type="term" value="F:metal ion binding"/>
    <property type="evidence" value="ECO:0007669"/>
    <property type="project" value="UniProtKB-KW"/>
</dbReference>
<keyword evidence="4 6" id="KW-0560">Oxidoreductase</keyword>
<dbReference type="Pfam" id="PF02777">
    <property type="entry name" value="Sod_Fe_C"/>
    <property type="match status" value="1"/>
</dbReference>
<dbReference type="InterPro" id="IPR019832">
    <property type="entry name" value="Mn/Fe_SOD_C"/>
</dbReference>
<dbReference type="PATRIC" id="fig|1618570.3.peg.825"/>
<dbReference type="Gene3D" id="3.55.40.20">
    <property type="entry name" value="Iron/manganese superoxide dismutase, C-terminal domain"/>
    <property type="match status" value="1"/>
</dbReference>
<feature type="binding site" evidence="5">
    <location>
        <position position="163"/>
    </location>
    <ligand>
        <name>Mn(2+)</name>
        <dbReference type="ChEBI" id="CHEBI:29035"/>
    </ligand>
</feature>
<evidence type="ECO:0000259" key="8">
    <source>
        <dbReference type="Pfam" id="PF02777"/>
    </source>
</evidence>
<dbReference type="SUPFAM" id="SSF46609">
    <property type="entry name" value="Fe,Mn superoxide dismutase (SOD), N-terminal domain"/>
    <property type="match status" value="1"/>
</dbReference>
<dbReference type="Gene3D" id="1.10.287.990">
    <property type="entry name" value="Fe,Mn superoxide dismutase (SOD) domain"/>
    <property type="match status" value="1"/>
</dbReference>
<feature type="domain" description="Manganese/iron superoxide dismutase C-terminal" evidence="8">
    <location>
        <begin position="95"/>
        <end position="196"/>
    </location>
</feature>
<evidence type="ECO:0000259" key="7">
    <source>
        <dbReference type="Pfam" id="PF00081"/>
    </source>
</evidence>
<feature type="binding site" evidence="5">
    <location>
        <position position="81"/>
    </location>
    <ligand>
        <name>Mn(2+)</name>
        <dbReference type="ChEBI" id="CHEBI:29035"/>
    </ligand>
</feature>
<evidence type="ECO:0000313" key="10">
    <source>
        <dbReference type="Proteomes" id="UP000034081"/>
    </source>
</evidence>
<dbReference type="InterPro" id="IPR019831">
    <property type="entry name" value="Mn/Fe_SOD_N"/>
</dbReference>
<feature type="domain" description="Manganese/iron superoxide dismutase N-terminal" evidence="7">
    <location>
        <begin position="2"/>
        <end position="89"/>
    </location>
</feature>
<dbReference type="InterPro" id="IPR019833">
    <property type="entry name" value="Mn/Fe_SOD_BS"/>
</dbReference>
<dbReference type="PIRSF" id="PIRSF000349">
    <property type="entry name" value="SODismutase"/>
    <property type="match status" value="1"/>
</dbReference>
<dbReference type="GO" id="GO:0004784">
    <property type="term" value="F:superoxide dismutase activity"/>
    <property type="evidence" value="ECO:0007669"/>
    <property type="project" value="UniProtKB-EC"/>
</dbReference>
<dbReference type="InterPro" id="IPR001189">
    <property type="entry name" value="Mn/Fe_SOD"/>
</dbReference>
<comment type="similarity">
    <text evidence="1 6">Belongs to the iron/manganese superoxide dismutase family.</text>
</comment>
<evidence type="ECO:0000256" key="3">
    <source>
        <dbReference type="ARBA" id="ARBA00022723"/>
    </source>
</evidence>
<accession>A0A0G0L011</accession>